<accession>A0A0F9QL97</accession>
<dbReference type="AlphaFoldDB" id="A0A0F9QL97"/>
<proteinExistence type="predicted"/>
<sequence>MEQETAVATPAAGQVARQDMAGQELEVRGETAISPLVAQAEAREKVRFLIALKRPRNMDEVRLKLLNAIERPGWAGVPGKDKEKNWGAAWYDKPIGTGVEGFSIRFAEEAMLAMGNIDVAAITLYEDERVRQLQLVVLDLENNNSYPASITIEKTVIRKSLRRGETSPFPPVINSFGDVTYKMPASQDDMTQKQASEISKAMRTGIMRILPGWIKAECRTRILELRRGAVAKDPDGFRKKILDGFAALNIMPSDLEKLLGCEVAKASPDQLADLRDLWKNIANGDETFADALEGAGKGEKKKDKPDKKKPGLDALTEELKKKRAACGHEKLPPSKVAKLKAGQTLPCPECGTEVSNPDAPAQGTLSE</sequence>
<feature type="region of interest" description="Disordered" evidence="1">
    <location>
        <begin position="345"/>
        <end position="367"/>
    </location>
</feature>
<gene>
    <name evidence="2" type="ORF">LCGC14_1080360</name>
</gene>
<evidence type="ECO:0000256" key="1">
    <source>
        <dbReference type="SAM" id="MobiDB-lite"/>
    </source>
</evidence>
<protein>
    <submittedName>
        <fullName evidence="2">Uncharacterized protein</fullName>
    </submittedName>
</protein>
<reference evidence="2" key="1">
    <citation type="journal article" date="2015" name="Nature">
        <title>Complex archaea that bridge the gap between prokaryotes and eukaryotes.</title>
        <authorList>
            <person name="Spang A."/>
            <person name="Saw J.H."/>
            <person name="Jorgensen S.L."/>
            <person name="Zaremba-Niedzwiedzka K."/>
            <person name="Martijn J."/>
            <person name="Lind A.E."/>
            <person name="van Eijk R."/>
            <person name="Schleper C."/>
            <person name="Guy L."/>
            <person name="Ettema T.J."/>
        </authorList>
    </citation>
    <scope>NUCLEOTIDE SEQUENCE</scope>
</reference>
<evidence type="ECO:0000313" key="2">
    <source>
        <dbReference type="EMBL" id="KKN06133.1"/>
    </source>
</evidence>
<comment type="caution">
    <text evidence="2">The sequence shown here is derived from an EMBL/GenBank/DDBJ whole genome shotgun (WGS) entry which is preliminary data.</text>
</comment>
<name>A0A0F9QL97_9ZZZZ</name>
<dbReference type="EMBL" id="LAZR01004724">
    <property type="protein sequence ID" value="KKN06133.1"/>
    <property type="molecule type" value="Genomic_DNA"/>
</dbReference>
<organism evidence="2">
    <name type="scientific">marine sediment metagenome</name>
    <dbReference type="NCBI Taxonomy" id="412755"/>
    <lineage>
        <taxon>unclassified sequences</taxon>
        <taxon>metagenomes</taxon>
        <taxon>ecological metagenomes</taxon>
    </lineage>
</organism>